<evidence type="ECO:0000256" key="1">
    <source>
        <dbReference type="ARBA" id="ARBA00008416"/>
    </source>
</evidence>
<dbReference type="PANTHER" id="PTHR13903:SF8">
    <property type="entry name" value="PIRIN"/>
    <property type="match status" value="1"/>
</dbReference>
<dbReference type="InterPro" id="IPR008778">
    <property type="entry name" value="Pirin_C_dom"/>
</dbReference>
<comment type="caution">
    <text evidence="5">The sequence shown here is derived from an EMBL/GenBank/DDBJ whole genome shotgun (WGS) entry which is preliminary data.</text>
</comment>
<dbReference type="PANTHER" id="PTHR13903">
    <property type="entry name" value="PIRIN-RELATED"/>
    <property type="match status" value="1"/>
</dbReference>
<dbReference type="InterPro" id="IPR014710">
    <property type="entry name" value="RmlC-like_jellyroll"/>
</dbReference>
<comment type="similarity">
    <text evidence="1 2">Belongs to the pirin family.</text>
</comment>
<dbReference type="EMBL" id="ASGZ01000002">
    <property type="protein sequence ID" value="ESP90096.1"/>
    <property type="molecule type" value="Genomic_DNA"/>
</dbReference>
<keyword evidence="6" id="KW-1185">Reference proteome</keyword>
<accession>V4GY37</accession>
<feature type="domain" description="Pirin C-terminal" evidence="4">
    <location>
        <begin position="159"/>
        <end position="236"/>
    </location>
</feature>
<dbReference type="InterPro" id="IPR003829">
    <property type="entry name" value="Pirin_N_dom"/>
</dbReference>
<dbReference type="PATRIC" id="fig|1324957.4.peg.209"/>
<dbReference type="SUPFAM" id="SSF51182">
    <property type="entry name" value="RmlC-like cupins"/>
    <property type="match status" value="1"/>
</dbReference>
<evidence type="ECO:0000256" key="2">
    <source>
        <dbReference type="RuleBase" id="RU003457"/>
    </source>
</evidence>
<evidence type="ECO:0008006" key="7">
    <source>
        <dbReference type="Google" id="ProtNLM"/>
    </source>
</evidence>
<evidence type="ECO:0000259" key="4">
    <source>
        <dbReference type="Pfam" id="PF05726"/>
    </source>
</evidence>
<dbReference type="CDD" id="cd02247">
    <property type="entry name" value="cupin_pirin_C"/>
    <property type="match status" value="1"/>
</dbReference>
<name>V4GY37_9EURY</name>
<dbReference type="Proteomes" id="UP000017840">
    <property type="component" value="Unassembled WGS sequence"/>
</dbReference>
<organism evidence="5 6">
    <name type="scientific">Candidatus Halobonum tyrrellensis G22</name>
    <dbReference type="NCBI Taxonomy" id="1324957"/>
    <lineage>
        <taxon>Archaea</taxon>
        <taxon>Methanobacteriati</taxon>
        <taxon>Methanobacteriota</taxon>
        <taxon>Stenosarchaea group</taxon>
        <taxon>Halobacteria</taxon>
        <taxon>Halobacteriales</taxon>
        <taxon>Haloferacaceae</taxon>
        <taxon>Candidatus Halobonum</taxon>
    </lineage>
</organism>
<dbReference type="AlphaFoldDB" id="V4GY37"/>
<dbReference type="Pfam" id="PF02678">
    <property type="entry name" value="Pirin"/>
    <property type="match status" value="1"/>
</dbReference>
<evidence type="ECO:0000259" key="3">
    <source>
        <dbReference type="Pfam" id="PF02678"/>
    </source>
</evidence>
<dbReference type="Pfam" id="PF05726">
    <property type="entry name" value="Pirin_C"/>
    <property type="match status" value="1"/>
</dbReference>
<reference evidence="5 6" key="1">
    <citation type="journal article" date="2013" name="Genome Announc.">
        <title>Draft Genome Sequence of 'Candidatus Halobonum tyrrellensis' Strain G22, Isolated from the Hypersaline Waters of Lake Tyrrell, Australia.</title>
        <authorList>
            <person name="Ugalde J.A."/>
            <person name="Narasingarao P."/>
            <person name="Kuo S."/>
            <person name="Podell S."/>
            <person name="Allen E.E."/>
        </authorList>
    </citation>
    <scope>NUCLEOTIDE SEQUENCE [LARGE SCALE GENOMIC DNA]</scope>
    <source>
        <strain evidence="5 6">G22</strain>
    </source>
</reference>
<gene>
    <name evidence="5" type="ORF">K933_01007</name>
</gene>
<dbReference type="eggNOG" id="arCOG02935">
    <property type="taxonomic scope" value="Archaea"/>
</dbReference>
<sequence>MSGQDVQHGTGVTSNRAFPTNYHPGNIDPFVLFERFYIDPERGFPMHEHRGFEIVSYMLEGGMDHEDSLGVTHTAYEGDAMRITTGGGIEHSEFPADDAACNGLQLWVNLPEARKEVEADYDDADAGSLPTREADGATVTTVVGEGSPLDLHTPMEYLDARIDDEWTWTVPDGWAGFLYGVSGAGTVDGDAFGQGDVLPASEAGSVAVESDDDPFRVVAVAGRPHGEEIVQRGPFVL</sequence>
<dbReference type="InterPro" id="IPR011051">
    <property type="entry name" value="RmlC_Cupin_sf"/>
</dbReference>
<feature type="domain" description="Pirin N-terminal" evidence="3">
    <location>
        <begin position="17"/>
        <end position="108"/>
    </location>
</feature>
<dbReference type="STRING" id="1324957.K933_01007"/>
<dbReference type="InterPro" id="IPR012093">
    <property type="entry name" value="Pirin"/>
</dbReference>
<dbReference type="PIRSF" id="PIRSF006232">
    <property type="entry name" value="Pirin"/>
    <property type="match status" value="1"/>
</dbReference>
<dbReference type="Gene3D" id="2.60.120.10">
    <property type="entry name" value="Jelly Rolls"/>
    <property type="match status" value="2"/>
</dbReference>
<evidence type="ECO:0000313" key="5">
    <source>
        <dbReference type="EMBL" id="ESP90096.1"/>
    </source>
</evidence>
<proteinExistence type="inferred from homology"/>
<evidence type="ECO:0000313" key="6">
    <source>
        <dbReference type="Proteomes" id="UP000017840"/>
    </source>
</evidence>
<protein>
    <recommendedName>
        <fullName evidence="7">Pirin</fullName>
    </recommendedName>
</protein>